<gene>
    <name evidence="3" type="ORF">DW322_16680</name>
</gene>
<dbReference type="EMBL" id="QRCM01000001">
    <property type="protein sequence ID" value="TXG91536.1"/>
    <property type="molecule type" value="Genomic_DNA"/>
</dbReference>
<reference evidence="3 4" key="1">
    <citation type="submission" date="2018-07" db="EMBL/GenBank/DDBJ databases">
        <title>Genome sequence of Rhodococcus rhodnii ATCC 35071 from Rhodnius prolixus.</title>
        <authorList>
            <person name="Patel V."/>
            <person name="Vogel K.J."/>
        </authorList>
    </citation>
    <scope>NUCLEOTIDE SEQUENCE [LARGE SCALE GENOMIC DNA]</scope>
    <source>
        <strain evidence="3 4">ATCC 35071</strain>
    </source>
</reference>
<comment type="caution">
    <text evidence="3">The sequence shown here is derived from an EMBL/GenBank/DDBJ whole genome shotgun (WGS) entry which is preliminary data.</text>
</comment>
<dbReference type="RefSeq" id="WP_010838268.1">
    <property type="nucleotide sequence ID" value="NZ_QRCM01000001.1"/>
</dbReference>
<proteinExistence type="predicted"/>
<evidence type="ECO:0008006" key="5">
    <source>
        <dbReference type="Google" id="ProtNLM"/>
    </source>
</evidence>
<evidence type="ECO:0000313" key="3">
    <source>
        <dbReference type="EMBL" id="TXG91536.1"/>
    </source>
</evidence>
<sequence>MRTPVKLGGYVAAVAAAAGLAFGVGTAVGPIAVDTPTHHSSGEDMTNPHAHRGAEEHAAPGGLQVSEAGYTLDLESRILDAGTSEVAFRVTGPDGAAVTAFDRSHEKELHFIAVRRDTTQFQHVHPVMDDSGTWRADVDLTPGDWRFFADFQPEGEDAMTLGVDAAVAGDYVPDPLTGETRVAHVDGYDVALGGELVPGESREITLTVTKNGEPVADLQPYLGAYGHLVALRVGDLGYLHVHPEGEPSDDTGGGPEISFAATAPSAGAYRLFLDFQHDGVVRTADFTLDATAGGQESADHGEHG</sequence>
<feature type="region of interest" description="Disordered" evidence="1">
    <location>
        <begin position="36"/>
        <end position="57"/>
    </location>
</feature>
<accession>A0A6P2CK35</accession>
<organism evidence="3 4">
    <name type="scientific">Rhodococcus rhodnii</name>
    <dbReference type="NCBI Taxonomy" id="38312"/>
    <lineage>
        <taxon>Bacteria</taxon>
        <taxon>Bacillati</taxon>
        <taxon>Actinomycetota</taxon>
        <taxon>Actinomycetes</taxon>
        <taxon>Mycobacteriales</taxon>
        <taxon>Nocardiaceae</taxon>
        <taxon>Rhodococcus</taxon>
    </lineage>
</organism>
<name>A0A6P2CK35_9NOCA</name>
<protein>
    <recommendedName>
        <fullName evidence="5">Heavy-metal-associated domain-containing protein</fullName>
    </recommendedName>
</protein>
<keyword evidence="2" id="KW-0732">Signal</keyword>
<feature type="chain" id="PRO_5038799989" description="Heavy-metal-associated domain-containing protein" evidence="2">
    <location>
        <begin position="28"/>
        <end position="304"/>
    </location>
</feature>
<evidence type="ECO:0000256" key="2">
    <source>
        <dbReference type="SAM" id="SignalP"/>
    </source>
</evidence>
<dbReference type="Proteomes" id="UP000471120">
    <property type="component" value="Unassembled WGS sequence"/>
</dbReference>
<feature type="signal peptide" evidence="2">
    <location>
        <begin position="1"/>
        <end position="27"/>
    </location>
</feature>
<dbReference type="AlphaFoldDB" id="A0A6P2CK35"/>
<evidence type="ECO:0000256" key="1">
    <source>
        <dbReference type="SAM" id="MobiDB-lite"/>
    </source>
</evidence>
<evidence type="ECO:0000313" key="4">
    <source>
        <dbReference type="Proteomes" id="UP000471120"/>
    </source>
</evidence>